<evidence type="ECO:0000256" key="3">
    <source>
        <dbReference type="ARBA" id="ARBA00022692"/>
    </source>
</evidence>
<accession>A0A8H7AAJ8</accession>
<dbReference type="OrthoDB" id="277931at2759"/>
<evidence type="ECO:0000313" key="8">
    <source>
        <dbReference type="EMBL" id="KAF7503974.1"/>
    </source>
</evidence>
<evidence type="ECO:0008006" key="10">
    <source>
        <dbReference type="Google" id="ProtNLM"/>
    </source>
</evidence>
<feature type="transmembrane region" description="Helical" evidence="7">
    <location>
        <begin position="339"/>
        <end position="360"/>
    </location>
</feature>
<reference evidence="8" key="1">
    <citation type="submission" date="2020-02" db="EMBL/GenBank/DDBJ databases">
        <authorList>
            <person name="Palmer J.M."/>
        </authorList>
    </citation>
    <scope>NUCLEOTIDE SEQUENCE</scope>
    <source>
        <strain evidence="8">EPUS1.4</strain>
        <tissue evidence="8">Thallus</tissue>
    </source>
</reference>
<feature type="compositionally biased region" description="Basic and acidic residues" evidence="6">
    <location>
        <begin position="1129"/>
        <end position="1142"/>
    </location>
</feature>
<name>A0A8H7AAJ8_9EURO</name>
<feature type="compositionally biased region" description="Basic and acidic residues" evidence="6">
    <location>
        <begin position="202"/>
        <end position="212"/>
    </location>
</feature>
<feature type="compositionally biased region" description="Gly residues" evidence="6">
    <location>
        <begin position="1461"/>
        <end position="1472"/>
    </location>
</feature>
<dbReference type="PANTHER" id="PTHR17920:SF22">
    <property type="entry name" value="DUF726 DOMAIN PROTEIN (AFU_ORTHOLOGUE AFUA_2G12860)"/>
    <property type="match status" value="1"/>
</dbReference>
<dbReference type="SUPFAM" id="SSF53474">
    <property type="entry name" value="alpha/beta-Hydrolases"/>
    <property type="match status" value="1"/>
</dbReference>
<feature type="compositionally biased region" description="Basic and acidic residues" evidence="6">
    <location>
        <begin position="1334"/>
        <end position="1354"/>
    </location>
</feature>
<dbReference type="EMBL" id="JAACFV010000154">
    <property type="protein sequence ID" value="KAF7503974.1"/>
    <property type="molecule type" value="Genomic_DNA"/>
</dbReference>
<feature type="compositionally biased region" description="Basic and acidic residues" evidence="6">
    <location>
        <begin position="1264"/>
        <end position="1292"/>
    </location>
</feature>
<comment type="caution">
    <text evidence="8">The sequence shown here is derived from an EMBL/GenBank/DDBJ whole genome shotgun (WGS) entry which is preliminary data.</text>
</comment>
<dbReference type="InterPro" id="IPR029058">
    <property type="entry name" value="AB_hydrolase_fold"/>
</dbReference>
<feature type="compositionally biased region" description="Low complexity" evidence="6">
    <location>
        <begin position="1152"/>
        <end position="1170"/>
    </location>
</feature>
<feature type="compositionally biased region" description="Basic and acidic residues" evidence="6">
    <location>
        <begin position="1214"/>
        <end position="1239"/>
    </location>
</feature>
<feature type="region of interest" description="Disordered" evidence="6">
    <location>
        <begin position="820"/>
        <end position="840"/>
    </location>
</feature>
<feature type="compositionally biased region" description="Basic and acidic residues" evidence="6">
    <location>
        <begin position="937"/>
        <end position="955"/>
    </location>
</feature>
<feature type="region of interest" description="Disordered" evidence="6">
    <location>
        <begin position="919"/>
        <end position="1472"/>
    </location>
</feature>
<feature type="compositionally biased region" description="Polar residues" evidence="6">
    <location>
        <begin position="14"/>
        <end position="28"/>
    </location>
</feature>
<feature type="region of interest" description="Disordered" evidence="6">
    <location>
        <begin position="867"/>
        <end position="901"/>
    </location>
</feature>
<feature type="compositionally biased region" description="Polar residues" evidence="6">
    <location>
        <begin position="1411"/>
        <end position="1435"/>
    </location>
</feature>
<feature type="region of interest" description="Disordered" evidence="6">
    <location>
        <begin position="200"/>
        <end position="246"/>
    </location>
</feature>
<dbReference type="InterPro" id="IPR007941">
    <property type="entry name" value="DUF726"/>
</dbReference>
<evidence type="ECO:0000256" key="2">
    <source>
        <dbReference type="ARBA" id="ARBA00009824"/>
    </source>
</evidence>
<evidence type="ECO:0000256" key="7">
    <source>
        <dbReference type="SAM" id="Phobius"/>
    </source>
</evidence>
<gene>
    <name evidence="8" type="ORF">GJ744_002948</name>
</gene>
<keyword evidence="3 7" id="KW-0812">Transmembrane</keyword>
<evidence type="ECO:0000256" key="4">
    <source>
        <dbReference type="ARBA" id="ARBA00022989"/>
    </source>
</evidence>
<feature type="compositionally biased region" description="Polar residues" evidence="6">
    <location>
        <begin position="1035"/>
        <end position="1052"/>
    </location>
</feature>
<feature type="compositionally biased region" description="Low complexity" evidence="6">
    <location>
        <begin position="29"/>
        <end position="40"/>
    </location>
</feature>
<feature type="region of interest" description="Disordered" evidence="6">
    <location>
        <begin position="722"/>
        <end position="749"/>
    </location>
</feature>
<evidence type="ECO:0000256" key="5">
    <source>
        <dbReference type="ARBA" id="ARBA00023136"/>
    </source>
</evidence>
<comment type="similarity">
    <text evidence="2">Belongs to the TMCO4 family.</text>
</comment>
<sequence>MKSAQAAKREIKHQPTQAQTNDAKQTNLSSPQQKPQQEPESTPKQDPEQKTKQLPKKAAKPPPKEPLKQSQTVNQEKGLNDGEDLTTILDESQRGELTLLIANATESMRKLIEDNFSPSAGLNKGLLRENMTEDEKLMSAEIDPGAADVAAFDRERKLKEQYEKELNTPKMKELKQNALGAFDEWRQTVMERVGQVVNSERTAQRQMEHEANAGKAQAQAPDQNPLESVVKKPPNQGIRPKLKDLYPPTKTRLTKMSMQQRTLIVHSLLLLLLSLEHYNAPSRVLLLHVVSSLKLPLKTFEQDESTVAKGLLEAAKELTADEETKKKAEANKESRKWKVGLATAAGAAVIGISGGMAAPLVSAGVGTIMGSLGLEATAAAGYLGSVAGSAVVVGGLFGAYGGRMTGQMMDHYAREVEDFEFLPVHSRNRTSEKAEEGAQQASEHNHKLRVTICISGWLTEKDEVVSPWKVIGRGAEVFALKWELEALLNLGNAMNGLVQSAAWGYAQQQLIQQTVFADLVAAMWPIGLVKAAGVIDNPFSVAKGRSEKAGEVLADALINRAQGERPVTLIGYSLGARVIYTCLMSLAKRKAFGLVESAVLIGAPTPSDTSDWRTIRTVVSARLVNVYSDNDYVLGLMYRTSSIQYGVAGLQKIEGLPGVENVNVSEDVQGHLRYRYLIGSILKKIGFEDIDMQAVEEEHVALEKMEKEEKKNSLRAQKNRLLRRQSTGGVEDEAKEAEDEANEIQKQVADKTQKSLVTRVVEYIYLPKTPSTKDMERNLGIIQKAAADPSEAGAVAMEAVKDIQASGLSYAQWAAQKLPHLPGRGGSSTKAATDPSKAAIGATDTASKTASSAAATAQSYTQVAASYLPRLRGRPKKSSNAPAEAAGDSAKTAEKAVGQVPGVSTVKDTAKPIVNDASKAVGGATSSGKDVAQGAAEKAEGTIDQTPAKDVKDTAKSTAADASETTSKTAEGAKEAVSGAVSEGRETAAEAASTAQETIDDAASKGQHAARDVASTAQKGIGDAASKGQVAAGDSVSTAQQSVREAASSTQEAAGDTAGKTAEAAQSYTSKVAGYRPTFGSDKKDAQDSTKATGEVAKDTSRAVSDASKAPTKAPTKAAGEAAKTTSKAAEKAGDSGKEVTKGRKPSVSNVRKAASDTTTAARSFTSRARGYLPSLPSVPGRGKEAAPADDMRKSSDAGRADSQKPPPIIHQDSTSKKESEKSKQEQEDGRDSLPKPEEQSSLSRAAGYLLSVPSIPGLGGSKADTKTKPPAPDRKPSESKKKAAPKLERKSSQTPSKATAPKLERKASSVTKSIPKLERKSSEAAKSTPKSTPKLEKQTSEAKKSIPKLDRKTSGVQDSPSAAKLERTVSGVQKSTPKLGRVPSGVKSSPTTPSKPARTPSGVQPPKLNRTPSGVQQSPSATATKQAEKTTSGVKSAAPKLDGLKRGQESLQKGVSGLTGTLGGLGGFGKK</sequence>
<feature type="transmembrane region" description="Helical" evidence="7">
    <location>
        <begin position="380"/>
        <end position="400"/>
    </location>
</feature>
<evidence type="ECO:0000256" key="1">
    <source>
        <dbReference type="ARBA" id="ARBA00004141"/>
    </source>
</evidence>
<comment type="subcellular location">
    <subcellularLocation>
        <location evidence="1">Membrane</location>
        <topology evidence="1">Multi-pass membrane protein</topology>
    </subcellularLocation>
</comment>
<dbReference type="Gene3D" id="3.40.50.1820">
    <property type="entry name" value="alpha/beta hydrolase"/>
    <property type="match status" value="1"/>
</dbReference>
<feature type="compositionally biased region" description="Low complexity" evidence="6">
    <location>
        <begin position="1107"/>
        <end position="1128"/>
    </location>
</feature>
<evidence type="ECO:0000256" key="6">
    <source>
        <dbReference type="SAM" id="MobiDB-lite"/>
    </source>
</evidence>
<dbReference type="PANTHER" id="PTHR17920">
    <property type="entry name" value="TRANSMEMBRANE AND COILED-COIL DOMAIN-CONTAINING PROTEIN 4 TMCO4"/>
    <property type="match status" value="1"/>
</dbReference>
<keyword evidence="5 7" id="KW-0472">Membrane</keyword>
<keyword evidence="9" id="KW-1185">Reference proteome</keyword>
<keyword evidence="4 7" id="KW-1133">Transmembrane helix</keyword>
<feature type="compositionally biased region" description="Acidic residues" evidence="6">
    <location>
        <begin position="730"/>
        <end position="742"/>
    </location>
</feature>
<dbReference type="GO" id="GO:0016020">
    <property type="term" value="C:membrane"/>
    <property type="evidence" value="ECO:0007669"/>
    <property type="project" value="UniProtKB-SubCell"/>
</dbReference>
<feature type="compositionally biased region" description="Basic and acidic residues" evidence="6">
    <location>
        <begin position="41"/>
        <end position="51"/>
    </location>
</feature>
<dbReference type="Pfam" id="PF05277">
    <property type="entry name" value="DUF726"/>
    <property type="match status" value="1"/>
</dbReference>
<dbReference type="Proteomes" id="UP000606974">
    <property type="component" value="Unassembled WGS sequence"/>
</dbReference>
<evidence type="ECO:0000313" key="9">
    <source>
        <dbReference type="Proteomes" id="UP000606974"/>
    </source>
</evidence>
<feature type="compositionally biased region" description="Basic and acidic residues" evidence="6">
    <location>
        <begin position="1182"/>
        <end position="1203"/>
    </location>
</feature>
<proteinExistence type="inferred from homology"/>
<feature type="region of interest" description="Disordered" evidence="6">
    <location>
        <begin position="1"/>
        <end position="94"/>
    </location>
</feature>
<protein>
    <recommendedName>
        <fullName evidence="10">DUF726-domain-containing protein</fullName>
    </recommendedName>
</protein>
<organism evidence="8 9">
    <name type="scientific">Endocarpon pusillum</name>
    <dbReference type="NCBI Taxonomy" id="364733"/>
    <lineage>
        <taxon>Eukaryota</taxon>
        <taxon>Fungi</taxon>
        <taxon>Dikarya</taxon>
        <taxon>Ascomycota</taxon>
        <taxon>Pezizomycotina</taxon>
        <taxon>Eurotiomycetes</taxon>
        <taxon>Chaetothyriomycetidae</taxon>
        <taxon>Verrucariales</taxon>
        <taxon>Verrucariaceae</taxon>
        <taxon>Endocarpon</taxon>
    </lineage>
</organism>